<organism evidence="1 2">
    <name type="scientific">Eumeta variegata</name>
    <name type="common">Bagworm moth</name>
    <name type="synonym">Eumeta japonica</name>
    <dbReference type="NCBI Taxonomy" id="151549"/>
    <lineage>
        <taxon>Eukaryota</taxon>
        <taxon>Metazoa</taxon>
        <taxon>Ecdysozoa</taxon>
        <taxon>Arthropoda</taxon>
        <taxon>Hexapoda</taxon>
        <taxon>Insecta</taxon>
        <taxon>Pterygota</taxon>
        <taxon>Neoptera</taxon>
        <taxon>Endopterygota</taxon>
        <taxon>Lepidoptera</taxon>
        <taxon>Glossata</taxon>
        <taxon>Ditrysia</taxon>
        <taxon>Tineoidea</taxon>
        <taxon>Psychidae</taxon>
        <taxon>Oiketicinae</taxon>
        <taxon>Eumeta</taxon>
    </lineage>
</organism>
<evidence type="ECO:0000313" key="1">
    <source>
        <dbReference type="EMBL" id="GBP83428.1"/>
    </source>
</evidence>
<reference evidence="1 2" key="1">
    <citation type="journal article" date="2019" name="Commun. Biol.">
        <title>The bagworm genome reveals a unique fibroin gene that provides high tensile strength.</title>
        <authorList>
            <person name="Kono N."/>
            <person name="Nakamura H."/>
            <person name="Ohtoshi R."/>
            <person name="Tomita M."/>
            <person name="Numata K."/>
            <person name="Arakawa K."/>
        </authorList>
    </citation>
    <scope>NUCLEOTIDE SEQUENCE [LARGE SCALE GENOMIC DNA]</scope>
</reference>
<sequence>MGQETPKKLNIGFHCLPKGCWQPYRTRTIEVEMLSGRDSPTGVPLDCKNARQYPAGGMVSCVLHYSHVSRVSCRRRRTLVGCLFAVARDVICVYELQKQQERGALRHFRSDG</sequence>
<keyword evidence="2" id="KW-1185">Reference proteome</keyword>
<name>A0A4C1Z6C4_EUMVA</name>
<dbReference type="Proteomes" id="UP000299102">
    <property type="component" value="Unassembled WGS sequence"/>
</dbReference>
<protein>
    <submittedName>
        <fullName evidence="1">Uncharacterized protein</fullName>
    </submittedName>
</protein>
<gene>
    <name evidence="1" type="ORF">EVAR_60357_1</name>
</gene>
<accession>A0A4C1Z6C4</accession>
<evidence type="ECO:0000313" key="2">
    <source>
        <dbReference type="Proteomes" id="UP000299102"/>
    </source>
</evidence>
<proteinExistence type="predicted"/>
<comment type="caution">
    <text evidence="1">The sequence shown here is derived from an EMBL/GenBank/DDBJ whole genome shotgun (WGS) entry which is preliminary data.</text>
</comment>
<dbReference type="AlphaFoldDB" id="A0A4C1Z6C4"/>
<dbReference type="EMBL" id="BGZK01001621">
    <property type="protein sequence ID" value="GBP83428.1"/>
    <property type="molecule type" value="Genomic_DNA"/>
</dbReference>